<dbReference type="PANTHER" id="PTHR10965">
    <property type="entry name" value="60S RIBOSOMAL PROTEIN L38"/>
    <property type="match status" value="1"/>
</dbReference>
<dbReference type="STRING" id="3659.A0A0A0K2Z5"/>
<name>A0A0A0K2Z5_CUCSA</name>
<dbReference type="Pfam" id="PF01781">
    <property type="entry name" value="Ribosomal_L38e"/>
    <property type="match status" value="1"/>
</dbReference>
<dbReference type="GO" id="GO:0006412">
    <property type="term" value="P:translation"/>
    <property type="evidence" value="ECO:0007669"/>
    <property type="project" value="InterPro"/>
</dbReference>
<dbReference type="PANTHER" id="PTHR10965:SF10">
    <property type="entry name" value="60S RIBOSOMAL PROTEIN L38"/>
    <property type="match status" value="1"/>
</dbReference>
<reference evidence="6 7" key="2">
    <citation type="journal article" date="2009" name="PLoS ONE">
        <title>An integrated genetic and cytogenetic map of the cucumber genome.</title>
        <authorList>
            <person name="Ren Y."/>
            <person name="Zhang Z."/>
            <person name="Liu J."/>
            <person name="Staub J.E."/>
            <person name="Han Y."/>
            <person name="Cheng Z."/>
            <person name="Li X."/>
            <person name="Lu J."/>
            <person name="Miao H."/>
            <person name="Kang H."/>
            <person name="Xie B."/>
            <person name="Gu X."/>
            <person name="Wang X."/>
            <person name="Du Y."/>
            <person name="Jin W."/>
            <person name="Huang S."/>
        </authorList>
    </citation>
    <scope>NUCLEOTIDE SEQUENCE [LARGE SCALE GENOMIC DNA]</scope>
    <source>
        <strain evidence="7">cv. 9930</strain>
    </source>
</reference>
<keyword evidence="5" id="KW-1133">Transmembrane helix</keyword>
<dbReference type="InterPro" id="IPR002675">
    <property type="entry name" value="Ribosomal_eL38"/>
</dbReference>
<evidence type="ECO:0000313" key="7">
    <source>
        <dbReference type="Proteomes" id="UP000029981"/>
    </source>
</evidence>
<evidence type="ECO:0000256" key="2">
    <source>
        <dbReference type="ARBA" id="ARBA00022980"/>
    </source>
</evidence>
<keyword evidence="3 4" id="KW-0687">Ribonucleoprotein</keyword>
<keyword evidence="2 4" id="KW-0689">Ribosomal protein</keyword>
<evidence type="ECO:0000256" key="5">
    <source>
        <dbReference type="SAM" id="Phobius"/>
    </source>
</evidence>
<proteinExistence type="inferred from homology"/>
<dbReference type="GO" id="GO:0003735">
    <property type="term" value="F:structural constituent of ribosome"/>
    <property type="evidence" value="ECO:0000318"/>
    <property type="project" value="GO_Central"/>
</dbReference>
<reference evidence="6 7" key="4">
    <citation type="journal article" date="2011" name="BMC Genomics">
        <title>RNA-Seq improves annotation of protein-coding genes in the cucumber genome.</title>
        <authorList>
            <person name="Li Z."/>
            <person name="Zhang Z."/>
            <person name="Yan P."/>
            <person name="Huang S."/>
            <person name="Fei Z."/>
            <person name="Lin K."/>
        </authorList>
    </citation>
    <scope>NUCLEOTIDE SEQUENCE [LARGE SCALE GENOMIC DNA]</scope>
    <source>
        <strain evidence="7">cv. 9930</strain>
    </source>
</reference>
<dbReference type="InterPro" id="IPR038464">
    <property type="entry name" value="Ribosomal_eL38_sf"/>
</dbReference>
<organism evidence="6 7">
    <name type="scientific">Cucumis sativus</name>
    <name type="common">Cucumber</name>
    <dbReference type="NCBI Taxonomy" id="3659"/>
    <lineage>
        <taxon>Eukaryota</taxon>
        <taxon>Viridiplantae</taxon>
        <taxon>Streptophyta</taxon>
        <taxon>Embryophyta</taxon>
        <taxon>Tracheophyta</taxon>
        <taxon>Spermatophyta</taxon>
        <taxon>Magnoliopsida</taxon>
        <taxon>eudicotyledons</taxon>
        <taxon>Gunneridae</taxon>
        <taxon>Pentapetalae</taxon>
        <taxon>rosids</taxon>
        <taxon>fabids</taxon>
        <taxon>Cucurbitales</taxon>
        <taxon>Cucurbitaceae</taxon>
        <taxon>Benincaseae</taxon>
        <taxon>Cucumis</taxon>
    </lineage>
</organism>
<keyword evidence="5" id="KW-0472">Membrane</keyword>
<evidence type="ECO:0000256" key="3">
    <source>
        <dbReference type="ARBA" id="ARBA00023274"/>
    </source>
</evidence>
<keyword evidence="7" id="KW-1185">Reference proteome</keyword>
<dbReference type="Gramene" id="KGN44000">
    <property type="protein sequence ID" value="KGN44000"/>
    <property type="gene ID" value="Csa_7G089210"/>
</dbReference>
<evidence type="ECO:0000313" key="6">
    <source>
        <dbReference type="EMBL" id="KGN44000.1"/>
    </source>
</evidence>
<evidence type="ECO:0000256" key="1">
    <source>
        <dbReference type="ARBA" id="ARBA00007803"/>
    </source>
</evidence>
<dbReference type="GO" id="GO:0022625">
    <property type="term" value="C:cytosolic large ribosomal subunit"/>
    <property type="evidence" value="ECO:0000318"/>
    <property type="project" value="GO_Central"/>
</dbReference>
<sequence>MPKQIHEIKGFLLAARRKDARSVKIKRSKDVVKFKVRCSKYLYTLSFRLLEGRQVEAIPSTRFECTRSVEFDRDGVVRGKNHKSCVAEAYIVGDFELAMSREQFKNQYVKGTISLKEVSDQKAHKAILKQLNLHSIAGGLALEEWTARAKMYDSLHEPVENRRGFGDLEDDEDDFFISKKQVYGKEQVLKFKLMLIFFRYHFSVFTNLLFLMILRQ</sequence>
<dbReference type="Proteomes" id="UP000029981">
    <property type="component" value="Chromosome 7"/>
</dbReference>
<dbReference type="AlphaFoldDB" id="A0A0A0K2Z5"/>
<dbReference type="GO" id="GO:0022618">
    <property type="term" value="P:protein-RNA complex assembly"/>
    <property type="evidence" value="ECO:0000318"/>
    <property type="project" value="GO_Central"/>
</dbReference>
<keyword evidence="5" id="KW-0812">Transmembrane</keyword>
<reference evidence="6 7" key="3">
    <citation type="journal article" date="2010" name="BMC Genomics">
        <title>Transcriptome sequencing and comparative analysis of cucumber flowers with different sex types.</title>
        <authorList>
            <person name="Guo S."/>
            <person name="Zheng Y."/>
            <person name="Joung J.G."/>
            <person name="Liu S."/>
            <person name="Zhang Z."/>
            <person name="Crasta O.R."/>
            <person name="Sobral B.W."/>
            <person name="Xu Y."/>
            <person name="Huang S."/>
            <person name="Fei Z."/>
        </authorList>
    </citation>
    <scope>NUCLEOTIDE SEQUENCE [LARGE SCALE GENOMIC DNA]</scope>
    <source>
        <strain evidence="7">cv. 9930</strain>
    </source>
</reference>
<dbReference type="Gene3D" id="3.30.720.90">
    <property type="match status" value="1"/>
</dbReference>
<comment type="similarity">
    <text evidence="1 4">Belongs to the eukaryotic ribosomal protein eL38 family.</text>
</comment>
<dbReference type="EMBL" id="CM002928">
    <property type="protein sequence ID" value="KGN44000.1"/>
    <property type="molecule type" value="Genomic_DNA"/>
</dbReference>
<evidence type="ECO:0000256" key="4">
    <source>
        <dbReference type="RuleBase" id="RU003445"/>
    </source>
</evidence>
<protein>
    <submittedName>
        <fullName evidence="6">60S ribosomal protein L38</fullName>
    </submittedName>
</protein>
<accession>A0A0A0K2Z5</accession>
<feature type="transmembrane region" description="Helical" evidence="5">
    <location>
        <begin position="193"/>
        <end position="214"/>
    </location>
</feature>
<gene>
    <name evidence="6" type="ORF">Csa_7G089210</name>
</gene>
<reference evidence="6 7" key="1">
    <citation type="journal article" date="2009" name="Nat. Genet.">
        <title>The genome of the cucumber, Cucumis sativus L.</title>
        <authorList>
            <person name="Huang S."/>
            <person name="Li R."/>
            <person name="Zhang Z."/>
            <person name="Li L."/>
            <person name="Gu X."/>
            <person name="Fan W."/>
            <person name="Lucas W.J."/>
            <person name="Wang X."/>
            <person name="Xie B."/>
            <person name="Ni P."/>
            <person name="Ren Y."/>
            <person name="Zhu H."/>
            <person name="Li J."/>
            <person name="Lin K."/>
            <person name="Jin W."/>
            <person name="Fei Z."/>
            <person name="Li G."/>
            <person name="Staub J."/>
            <person name="Kilian A."/>
            <person name="van der Vossen E.A."/>
            <person name="Wu Y."/>
            <person name="Guo J."/>
            <person name="He J."/>
            <person name="Jia Z."/>
            <person name="Ren Y."/>
            <person name="Tian G."/>
            <person name="Lu Y."/>
            <person name="Ruan J."/>
            <person name="Qian W."/>
            <person name="Wang M."/>
            <person name="Huang Q."/>
            <person name="Li B."/>
            <person name="Xuan Z."/>
            <person name="Cao J."/>
            <person name="Asan"/>
            <person name="Wu Z."/>
            <person name="Zhang J."/>
            <person name="Cai Q."/>
            <person name="Bai Y."/>
            <person name="Zhao B."/>
            <person name="Han Y."/>
            <person name="Li Y."/>
            <person name="Li X."/>
            <person name="Wang S."/>
            <person name="Shi Q."/>
            <person name="Liu S."/>
            <person name="Cho W.K."/>
            <person name="Kim J.Y."/>
            <person name="Xu Y."/>
            <person name="Heller-Uszynska K."/>
            <person name="Miao H."/>
            <person name="Cheng Z."/>
            <person name="Zhang S."/>
            <person name="Wu J."/>
            <person name="Yang Y."/>
            <person name="Kang H."/>
            <person name="Li M."/>
            <person name="Liang H."/>
            <person name="Ren X."/>
            <person name="Shi Z."/>
            <person name="Wen M."/>
            <person name="Jian M."/>
            <person name="Yang H."/>
            <person name="Zhang G."/>
            <person name="Yang Z."/>
            <person name="Chen R."/>
            <person name="Liu S."/>
            <person name="Li J."/>
            <person name="Ma L."/>
            <person name="Liu H."/>
            <person name="Zhou Y."/>
            <person name="Zhao J."/>
            <person name="Fang X."/>
            <person name="Li G."/>
            <person name="Fang L."/>
            <person name="Li Y."/>
            <person name="Liu D."/>
            <person name="Zheng H."/>
            <person name="Zhang Y."/>
            <person name="Qin N."/>
            <person name="Li Z."/>
            <person name="Yang G."/>
            <person name="Yang S."/>
            <person name="Bolund L."/>
            <person name="Kristiansen K."/>
            <person name="Zheng H."/>
            <person name="Li S."/>
            <person name="Zhang X."/>
            <person name="Yang H."/>
            <person name="Wang J."/>
            <person name="Sun R."/>
            <person name="Zhang B."/>
            <person name="Jiang S."/>
            <person name="Wang J."/>
            <person name="Du Y."/>
            <person name="Li S."/>
        </authorList>
    </citation>
    <scope>NUCLEOTIDE SEQUENCE [LARGE SCALE GENOMIC DNA]</scope>
    <source>
        <strain evidence="7">cv. 9930</strain>
    </source>
</reference>